<dbReference type="GO" id="GO:0005634">
    <property type="term" value="C:nucleus"/>
    <property type="evidence" value="ECO:0007669"/>
    <property type="project" value="TreeGrafter"/>
</dbReference>
<feature type="domain" description="DNA/RNA-binding protein Kin17 WH-like" evidence="3">
    <location>
        <begin position="46"/>
        <end position="172"/>
    </location>
</feature>
<keyword evidence="1" id="KW-0175">Coiled coil</keyword>
<dbReference type="PANTHER" id="PTHR12805:SF0">
    <property type="entry name" value="DNA_RNA-BINDING PROTEIN KIN17"/>
    <property type="match status" value="1"/>
</dbReference>
<dbReference type="SMART" id="SM01253">
    <property type="entry name" value="Kin17_mid"/>
    <property type="match status" value="1"/>
</dbReference>
<organism evidence="4 5">
    <name type="scientific">Porphyridium purpureum</name>
    <name type="common">Red alga</name>
    <name type="synonym">Porphyridium cruentum</name>
    <dbReference type="NCBI Taxonomy" id="35688"/>
    <lineage>
        <taxon>Eukaryota</taxon>
        <taxon>Rhodophyta</taxon>
        <taxon>Bangiophyceae</taxon>
        <taxon>Porphyridiales</taxon>
        <taxon>Porphyridiaceae</taxon>
        <taxon>Porphyridium</taxon>
    </lineage>
</organism>
<dbReference type="InterPro" id="IPR036236">
    <property type="entry name" value="Znf_C2H2_sf"/>
</dbReference>
<dbReference type="Gene3D" id="1.10.10.2030">
    <property type="entry name" value="DNA/RNA-binding protein Kin17, conserved domain"/>
    <property type="match status" value="1"/>
</dbReference>
<dbReference type="EMBL" id="VRMN01000002">
    <property type="protein sequence ID" value="KAA8496593.1"/>
    <property type="molecule type" value="Genomic_DNA"/>
</dbReference>
<feature type="compositionally biased region" description="Polar residues" evidence="2">
    <location>
        <begin position="249"/>
        <end position="268"/>
    </location>
</feature>
<evidence type="ECO:0000259" key="3">
    <source>
        <dbReference type="SMART" id="SM01253"/>
    </source>
</evidence>
<dbReference type="OrthoDB" id="10266249at2759"/>
<dbReference type="Pfam" id="PF25095">
    <property type="entry name" value="C2H2-zf_KIN17"/>
    <property type="match status" value="1"/>
</dbReference>
<dbReference type="InterPro" id="IPR038254">
    <property type="entry name" value="KIN17_WH-like_sf"/>
</dbReference>
<evidence type="ECO:0000256" key="1">
    <source>
        <dbReference type="SAM" id="Coils"/>
    </source>
</evidence>
<dbReference type="PANTHER" id="PTHR12805">
    <property type="entry name" value="KIN17 KIN, ANTIGENIC DETERMINANT OF RECA PROTEIN HOMOLOG"/>
    <property type="match status" value="1"/>
</dbReference>
<dbReference type="GO" id="GO:0006974">
    <property type="term" value="P:DNA damage response"/>
    <property type="evidence" value="ECO:0007669"/>
    <property type="project" value="TreeGrafter"/>
</dbReference>
<gene>
    <name evidence="4" type="ORF">FVE85_0322</name>
</gene>
<dbReference type="AlphaFoldDB" id="A0A5J4Z154"/>
<evidence type="ECO:0000313" key="5">
    <source>
        <dbReference type="Proteomes" id="UP000324585"/>
    </source>
</evidence>
<keyword evidence="5" id="KW-1185">Reference proteome</keyword>
<sequence length="286" mass="32622">MDSKAEAKRLKAKGLGKLRWYCQMCEKQCRDANGYKNHCSTAGHERQMRRLEASKGELLETFSQKLLDGFLECLRLRYGTCQVNANTAYQEYIRDRHHVHMNATQWESLREFVAFLGRHGHCRVEQNAEGIFMISYIDCRTAELEAQAHELERAQQREELEQQRRLEQNMMKSVERRIAARVSRGEQPETDAEKVQAAVLPSEHERKTVGMVLKRPPTRTTVAVPVAHGKPVNVFKVASTAAASASPLAENQGSGSHSTCNKSPQSLDLVQEEDGGMRRERKQRWS</sequence>
<evidence type="ECO:0000313" key="4">
    <source>
        <dbReference type="EMBL" id="KAA8496593.1"/>
    </source>
</evidence>
<dbReference type="Pfam" id="PF10357">
    <property type="entry name" value="WH_KIN17"/>
    <property type="match status" value="1"/>
</dbReference>
<feature type="coiled-coil region" evidence="1">
    <location>
        <begin position="137"/>
        <end position="177"/>
    </location>
</feature>
<proteinExistence type="predicted"/>
<dbReference type="Proteomes" id="UP000324585">
    <property type="component" value="Unassembled WGS sequence"/>
</dbReference>
<dbReference type="InterPro" id="IPR019447">
    <property type="entry name" value="DNA/RNA-bd_Kin17_WH-like_dom"/>
</dbReference>
<evidence type="ECO:0000256" key="2">
    <source>
        <dbReference type="SAM" id="MobiDB-lite"/>
    </source>
</evidence>
<dbReference type="SUPFAM" id="SSF57667">
    <property type="entry name" value="beta-beta-alpha zinc fingers"/>
    <property type="match status" value="1"/>
</dbReference>
<protein>
    <submittedName>
        <fullName evidence="4">KIN17-like protein</fullName>
    </submittedName>
</protein>
<dbReference type="InterPro" id="IPR037321">
    <property type="entry name" value="KIN17-like"/>
</dbReference>
<reference evidence="5" key="1">
    <citation type="journal article" date="2019" name="Nat. Commun.">
        <title>Expansion of phycobilisome linker gene families in mesophilic red algae.</title>
        <authorList>
            <person name="Lee J."/>
            <person name="Kim D."/>
            <person name="Bhattacharya D."/>
            <person name="Yoon H.S."/>
        </authorList>
    </citation>
    <scope>NUCLEOTIDE SEQUENCE [LARGE SCALE GENOMIC DNA]</scope>
    <source>
        <strain evidence="5">CCMP 1328</strain>
    </source>
</reference>
<dbReference type="InterPro" id="IPR056767">
    <property type="entry name" value="C2H2-Znf_KIN17"/>
</dbReference>
<dbReference type="GO" id="GO:0003690">
    <property type="term" value="F:double-stranded DNA binding"/>
    <property type="evidence" value="ECO:0007669"/>
    <property type="project" value="TreeGrafter"/>
</dbReference>
<accession>A0A5J4Z154</accession>
<feature type="region of interest" description="Disordered" evidence="2">
    <location>
        <begin position="242"/>
        <end position="286"/>
    </location>
</feature>
<comment type="caution">
    <text evidence="4">The sequence shown here is derived from an EMBL/GenBank/DDBJ whole genome shotgun (WGS) entry which is preliminary data.</text>
</comment>
<name>A0A5J4Z154_PORPP</name>
<dbReference type="GO" id="GO:0006260">
    <property type="term" value="P:DNA replication"/>
    <property type="evidence" value="ECO:0007669"/>
    <property type="project" value="TreeGrafter"/>
</dbReference>